<organism evidence="7 8">
    <name type="scientific">Heterorhabditis bacteriophora</name>
    <name type="common">Entomopathogenic nematode worm</name>
    <dbReference type="NCBI Taxonomy" id="37862"/>
    <lineage>
        <taxon>Eukaryota</taxon>
        <taxon>Metazoa</taxon>
        <taxon>Ecdysozoa</taxon>
        <taxon>Nematoda</taxon>
        <taxon>Chromadorea</taxon>
        <taxon>Rhabditida</taxon>
        <taxon>Rhabditina</taxon>
        <taxon>Rhabditomorpha</taxon>
        <taxon>Strongyloidea</taxon>
        <taxon>Heterorhabditidae</taxon>
        <taxon>Heterorhabditis</taxon>
    </lineage>
</organism>
<dbReference type="PANTHER" id="PTHR11969">
    <property type="entry name" value="MAX DIMERIZATION, MAD"/>
    <property type="match status" value="1"/>
</dbReference>
<name>A0A1I7X8Y9_HETBA</name>
<dbReference type="GO" id="GO:0005634">
    <property type="term" value="C:nucleus"/>
    <property type="evidence" value="ECO:0007669"/>
    <property type="project" value="UniProtKB-SubCell"/>
</dbReference>
<dbReference type="GO" id="GO:0000978">
    <property type="term" value="F:RNA polymerase II cis-regulatory region sequence-specific DNA binding"/>
    <property type="evidence" value="ECO:0007669"/>
    <property type="project" value="TreeGrafter"/>
</dbReference>
<feature type="domain" description="BHLH" evidence="6">
    <location>
        <begin position="260"/>
        <end position="312"/>
    </location>
</feature>
<dbReference type="WBParaSite" id="Hba_13962">
    <property type="protein sequence ID" value="Hba_13962"/>
    <property type="gene ID" value="Hba_13962"/>
</dbReference>
<proteinExistence type="predicted"/>
<evidence type="ECO:0000259" key="6">
    <source>
        <dbReference type="PROSITE" id="PS50888"/>
    </source>
</evidence>
<dbReference type="AlphaFoldDB" id="A0A1I7X8Y9"/>
<evidence type="ECO:0000313" key="8">
    <source>
        <dbReference type="WBParaSite" id="Hba_13962"/>
    </source>
</evidence>
<protein>
    <submittedName>
        <fullName evidence="8">BHLH domain-containing protein</fullName>
    </submittedName>
</protein>
<dbReference type="SMART" id="SM00353">
    <property type="entry name" value="HLH"/>
    <property type="match status" value="1"/>
</dbReference>
<dbReference type="GO" id="GO:0046983">
    <property type="term" value="F:protein dimerization activity"/>
    <property type="evidence" value="ECO:0007669"/>
    <property type="project" value="InterPro"/>
</dbReference>
<dbReference type="Pfam" id="PF00010">
    <property type="entry name" value="HLH"/>
    <property type="match status" value="1"/>
</dbReference>
<keyword evidence="3" id="KW-0238">DNA-binding</keyword>
<keyword evidence="7" id="KW-1185">Reference proteome</keyword>
<accession>A0A1I7X8Y9</accession>
<comment type="subcellular location">
    <subcellularLocation>
        <location evidence="1">Nucleus</location>
    </subcellularLocation>
</comment>
<evidence type="ECO:0000313" key="7">
    <source>
        <dbReference type="Proteomes" id="UP000095283"/>
    </source>
</evidence>
<evidence type="ECO:0000256" key="2">
    <source>
        <dbReference type="ARBA" id="ARBA00023015"/>
    </source>
</evidence>
<dbReference type="Gene3D" id="4.10.280.10">
    <property type="entry name" value="Helix-loop-helix DNA-binding domain"/>
    <property type="match status" value="1"/>
</dbReference>
<keyword evidence="5" id="KW-0539">Nucleus</keyword>
<reference evidence="8" key="1">
    <citation type="submission" date="2016-11" db="UniProtKB">
        <authorList>
            <consortium name="WormBaseParasite"/>
        </authorList>
    </citation>
    <scope>IDENTIFICATION</scope>
</reference>
<evidence type="ECO:0000256" key="5">
    <source>
        <dbReference type="ARBA" id="ARBA00023242"/>
    </source>
</evidence>
<sequence length="328" mass="36678">MHFTRIFVDPYIILSISVSSDVMTHKAHKTLSDELAMKYHVMSNFYIDKYVSISHIYIYICVHRRAAQSSVWNHLIVVNTKIPTLLKCHKTSIKNKEGRRVVSVGHAALTCTRPEPFCGVALCPPSASLDDCSARWRMDPQLNIDTLLTAARLLESNSLLASTRPLVAPLSVQPSIGNQIPSQQLYVELRDFISGKMRVERKMCSASTSTQPYCISSPSRKASSKHSRDLYIILDGLCTIVSLQFQSATMCAGAKCTDNVCRAAHNELEKTRRANLRGCLETLKTLVPPIADASRNTTLALLTRARDHIKVRVDDWFSWSARAVSHYA</sequence>
<evidence type="ECO:0000256" key="4">
    <source>
        <dbReference type="ARBA" id="ARBA00023163"/>
    </source>
</evidence>
<dbReference type="GO" id="GO:0000981">
    <property type="term" value="F:DNA-binding transcription factor activity, RNA polymerase II-specific"/>
    <property type="evidence" value="ECO:0007669"/>
    <property type="project" value="TreeGrafter"/>
</dbReference>
<dbReference type="InterPro" id="IPR036638">
    <property type="entry name" value="HLH_DNA-bd_sf"/>
</dbReference>
<keyword evidence="2" id="KW-0805">Transcription regulation</keyword>
<dbReference type="InterPro" id="IPR011598">
    <property type="entry name" value="bHLH_dom"/>
</dbReference>
<dbReference type="Proteomes" id="UP000095283">
    <property type="component" value="Unplaced"/>
</dbReference>
<keyword evidence="4" id="KW-0804">Transcription</keyword>
<dbReference type="PROSITE" id="PS50888">
    <property type="entry name" value="BHLH"/>
    <property type="match status" value="1"/>
</dbReference>
<evidence type="ECO:0000256" key="3">
    <source>
        <dbReference type="ARBA" id="ARBA00023125"/>
    </source>
</evidence>
<evidence type="ECO:0000256" key="1">
    <source>
        <dbReference type="ARBA" id="ARBA00004123"/>
    </source>
</evidence>
<dbReference type="PANTHER" id="PTHR11969:SF54">
    <property type="entry name" value="MAD-LIKE PROTEIN 1"/>
    <property type="match status" value="1"/>
</dbReference>
<dbReference type="SUPFAM" id="SSF47459">
    <property type="entry name" value="HLH, helix-loop-helix DNA-binding domain"/>
    <property type="match status" value="1"/>
</dbReference>